<feature type="domain" description="Bacterial bifunctional deaminase-reductase C-terminal" evidence="1">
    <location>
        <begin position="9"/>
        <end position="188"/>
    </location>
</feature>
<dbReference type="Pfam" id="PF01872">
    <property type="entry name" value="RibD_C"/>
    <property type="match status" value="1"/>
</dbReference>
<comment type="caution">
    <text evidence="2">The sequence shown here is derived from an EMBL/GenBank/DDBJ whole genome shotgun (WGS) entry which is preliminary data.</text>
</comment>
<keyword evidence="3" id="KW-1185">Reference proteome</keyword>
<dbReference type="SUPFAM" id="SSF53597">
    <property type="entry name" value="Dihydrofolate reductase-like"/>
    <property type="match status" value="1"/>
</dbReference>
<dbReference type="Gene3D" id="3.40.430.10">
    <property type="entry name" value="Dihydrofolate Reductase, subunit A"/>
    <property type="match status" value="1"/>
</dbReference>
<dbReference type="InterPro" id="IPR024072">
    <property type="entry name" value="DHFR-like_dom_sf"/>
</dbReference>
<dbReference type="GO" id="GO:0009231">
    <property type="term" value="P:riboflavin biosynthetic process"/>
    <property type="evidence" value="ECO:0007669"/>
    <property type="project" value="InterPro"/>
</dbReference>
<dbReference type="PANTHER" id="PTHR38011:SF2">
    <property type="entry name" value="BIFUNCTIONAL DEAMINASE-REDUCTASE DOMAIN PROTEIN"/>
    <property type="match status" value="1"/>
</dbReference>
<dbReference type="EMBL" id="VJXR01000005">
    <property type="protein sequence ID" value="TRW47050.1"/>
    <property type="molecule type" value="Genomic_DNA"/>
</dbReference>
<gene>
    <name evidence="2" type="ORF">FJ693_03320</name>
</gene>
<dbReference type="Proteomes" id="UP000318693">
    <property type="component" value="Unassembled WGS sequence"/>
</dbReference>
<evidence type="ECO:0000259" key="1">
    <source>
        <dbReference type="Pfam" id="PF01872"/>
    </source>
</evidence>
<protein>
    <submittedName>
        <fullName evidence="2">Deaminase</fullName>
    </submittedName>
</protein>
<dbReference type="InterPro" id="IPR002734">
    <property type="entry name" value="RibDG_C"/>
</dbReference>
<name>A0A552WW47_9MICO</name>
<dbReference type="AlphaFoldDB" id="A0A552WW47"/>
<accession>A0A552WW47</accession>
<dbReference type="GO" id="GO:0008703">
    <property type="term" value="F:5-amino-6-(5-phosphoribosylamino)uracil reductase activity"/>
    <property type="evidence" value="ECO:0007669"/>
    <property type="project" value="InterPro"/>
</dbReference>
<reference evidence="2 3" key="1">
    <citation type="submission" date="2019-07" db="EMBL/GenBank/DDBJ databases">
        <title>Georgenia wutianyii sp. nov. and Georgenia *** sp. nov. isolated from plateau pika (Ochotona curzoniae) in the Qinghai-Tibet plateau of China.</title>
        <authorList>
            <person name="Tian Z."/>
        </authorList>
    </citation>
    <scope>NUCLEOTIDE SEQUENCE [LARGE SCALE GENOMIC DNA]</scope>
    <source>
        <strain evidence="2 3">Z446</strain>
    </source>
</reference>
<evidence type="ECO:0000313" key="3">
    <source>
        <dbReference type="Proteomes" id="UP000318693"/>
    </source>
</evidence>
<dbReference type="InterPro" id="IPR050765">
    <property type="entry name" value="Riboflavin_Biosynth_HTPR"/>
</dbReference>
<organism evidence="2 3">
    <name type="scientific">Georgenia yuyongxinii</name>
    <dbReference type="NCBI Taxonomy" id="2589797"/>
    <lineage>
        <taxon>Bacteria</taxon>
        <taxon>Bacillati</taxon>
        <taxon>Actinomycetota</taxon>
        <taxon>Actinomycetes</taxon>
        <taxon>Micrococcales</taxon>
        <taxon>Bogoriellaceae</taxon>
        <taxon>Georgenia</taxon>
    </lineage>
</organism>
<sequence length="194" mass="20430">MGRISAVESITLDGVMQAPGRADEDTRGGFVHGGWAAPYADHVAMEFLGQGMGGAGDAMLFGRRTYEDVLHRWTTTTEPNPFTDVLVKTPKLVVSRSSGTVLEYPNSRLLAGEALHTVAQAAADVGGTLVVLGSGELVRALHAAGLVDEYVLQIHPIVLGSGTRLFADGERANLTLVRSVTSTTGVLLAKYAAR</sequence>
<proteinExistence type="predicted"/>
<dbReference type="PANTHER" id="PTHR38011">
    <property type="entry name" value="DIHYDROFOLATE REDUCTASE FAMILY PROTEIN (AFU_ORTHOLOGUE AFUA_8G06820)"/>
    <property type="match status" value="1"/>
</dbReference>
<evidence type="ECO:0000313" key="2">
    <source>
        <dbReference type="EMBL" id="TRW47050.1"/>
    </source>
</evidence>